<dbReference type="EMBL" id="JBFCZG010000011">
    <property type="protein sequence ID" value="KAL3417110.1"/>
    <property type="molecule type" value="Genomic_DNA"/>
</dbReference>
<feature type="compositionally biased region" description="Polar residues" evidence="2">
    <location>
        <begin position="1355"/>
        <end position="1370"/>
    </location>
</feature>
<feature type="compositionally biased region" description="Basic and acidic residues" evidence="2">
    <location>
        <begin position="1598"/>
        <end position="1610"/>
    </location>
</feature>
<comment type="caution">
    <text evidence="4">The sequence shown here is derived from an EMBL/GenBank/DDBJ whole genome shotgun (WGS) entry which is preliminary data.</text>
</comment>
<protein>
    <submittedName>
        <fullName evidence="4">Anucleate primary sterigmata protein a</fullName>
    </submittedName>
</protein>
<feature type="domain" description="PH" evidence="3">
    <location>
        <begin position="1438"/>
        <end position="1549"/>
    </location>
</feature>
<evidence type="ECO:0000259" key="3">
    <source>
        <dbReference type="PROSITE" id="PS50003"/>
    </source>
</evidence>
<dbReference type="PROSITE" id="PS50003">
    <property type="entry name" value="PH_DOMAIN"/>
    <property type="match status" value="1"/>
</dbReference>
<dbReference type="Pfam" id="PF12814">
    <property type="entry name" value="Mcp5_PH"/>
    <property type="match status" value="1"/>
</dbReference>
<dbReference type="InterPro" id="IPR024774">
    <property type="entry name" value="PH_dom-Mcp5-type"/>
</dbReference>
<feature type="region of interest" description="Disordered" evidence="2">
    <location>
        <begin position="1"/>
        <end position="41"/>
    </location>
</feature>
<name>A0ABR4P1E1_9HELO</name>
<feature type="coiled-coil region" evidence="1">
    <location>
        <begin position="208"/>
        <end position="312"/>
    </location>
</feature>
<gene>
    <name evidence="4" type="ORF">PVAG01_11110</name>
</gene>
<evidence type="ECO:0000313" key="4">
    <source>
        <dbReference type="EMBL" id="KAL3417110.1"/>
    </source>
</evidence>
<proteinExistence type="predicted"/>
<feature type="region of interest" description="Disordered" evidence="2">
    <location>
        <begin position="1143"/>
        <end position="1164"/>
    </location>
</feature>
<evidence type="ECO:0000256" key="1">
    <source>
        <dbReference type="SAM" id="Coils"/>
    </source>
</evidence>
<dbReference type="PANTHER" id="PTHR28190:SF1">
    <property type="entry name" value="NUCLEAR MIGRATION PROTEIN NUM1"/>
    <property type="match status" value="1"/>
</dbReference>
<keyword evidence="1" id="KW-0175">Coiled coil</keyword>
<accession>A0ABR4P1E1</accession>
<sequence length="1746" mass="190910">MSTLAAGHPALTSQQPDMRASPSISVDDGSDPFLSASASSSHHRFSHFDNQLFALGPATSPDQAKRALEAHLAETERRIQDASKLGTTLVQQRKDLAERLKDVEKQQNEGDIGPELRQKLVEIEREYNNVGRETARAFLPKSRVSSNELGGSPFVSERSASPVKFESQAISSPSKMAVPNRKQRNQPSNRVHDIEFATEISTSLLSQVRHLQALLSEKEEALKTVTTEKSRLEVEAEGFAQRLRELDESEHRYKDENWNLETQIHEHLAAAKESADREKKLTQNLNILQLEKSTAQKELDEIKLSHARLTEDHTSALKLHDVELGSAKRSMVIAENERGALQRRVEDLVGQNQELAKAVATQRGRIEDREQARGLSEEDLETAPDSITPEHSPPPSPVKGTPRHSMLETETLKSSLHHAHRMIQNLKGNIHREKTEKLELKRMLQDARDEIDTKRSELGSANGKRNRRMPSKEFKKPLRPGHLGAARGSRSEIFVEDTNWEEEIEQQSPSRPATRPSIGAAAGRSYMSQATDSSDHFDTANETANETSDAGFETANEQRGTETEDFQTGVEDLSGSDDLTETEGAGAGGTIRMKKPSALSLRKAGDRTSFQSTASNSDEYTYEEAKTPTASQPQRMRLKLSRGGNRRSRVASEEPTFQDSPASITNSSNNGTPQPGGQSLFAELGDLGGSDDDDSISGTPSRQSLRSKSATPASRPSTARTAIPSPHMSPVMTASAPRPAMVDSGMMTEAWEPEPSTSPSAVPYLEGAAAAGVAGASLAGAAHMLGSNRDSTETTDTAVEAPRSEAATQWHDEQLNDLLKVDSLKGARPISTYSDMSSQYEPEMTETLAEFPSPPRTRRHTPMGSLYDADPLKMSNILSEHIEPEVAAHEPLVVSEILSEHVEPELAKDVRLSLSSIQSEHVEPKFRPREPWTYSAILSAHVVPMNESKESLTLSEIQSEHVAPVYANRYSWTLSEILSESIEPIEPEYERPATSKALPIPIPVASPELLPAPLTLSSIYSEHVEPEVTEVQEITPDEPESPIIPVTLPAFKPLMLSSIYSEHVEPEAIDEPEAPAPASLAMSSIFSEHIEPEEIEEPASPVIEKAMPALPSLVFSSISSVDFEPIEPPSPQSDSLVILGDETDEEAREEQETPTKPGFLGSVFGWKKDKPLPVPIIAEDDTREQMPVAVMSESENPLKAISNNAAERSPKKPRVEMSDESSQTAITSEQIDSMLKSKKQGLAEADNDVQSPPRGAVVVPSALRVRKSQDSIGSTGRTRKTDTELLGDANPLRRPGSSGSHRNSFTSHPPLPTDHKQVIAAAAQRTGSSSGGQGTMGPPLLPASAYKNPTFRPRTPNSQAPTSPIRSGTTPRAIHSSGTGHGTADIYSLGGNGNRSRATSLSSFASEVDTRFNLRNGMQMPPGLESSTDPRMINAITQTMIGEYLWKYTRKAGRGGMSDNRHRRYFWVHPYTKTLYWSDRDPSTGGRAEAKAKSVSIQGVRVVTDDNPMPPGLHRKSLIILTPGRSVKFTAVTGQRHETWFNALAYLLLRSGEEQVGDTVDVANGLTKEDVAEFNPGYRSNSSRAGAASVSSYNSRATRHESPMKMERDSMSSQPPHLVPNSASRPSMGTFSRLSSYWKPGDATKTGSFASRKTRVSLSGSASIYEASEVHDSAEDLREMIERQDRESDRLENVRACCDGKHDVGHLHHQHTAKGRNSTTPNKASGSQRPGASSRNQSRNSVRRTE</sequence>
<feature type="compositionally biased region" description="Polar residues" evidence="2">
    <location>
        <begin position="655"/>
        <end position="677"/>
    </location>
</feature>
<dbReference type="Proteomes" id="UP001629113">
    <property type="component" value="Unassembled WGS sequence"/>
</dbReference>
<feature type="compositionally biased region" description="Polar residues" evidence="2">
    <location>
        <begin position="1297"/>
        <end position="1307"/>
    </location>
</feature>
<feature type="compositionally biased region" description="Acidic residues" evidence="2">
    <location>
        <begin position="494"/>
        <end position="505"/>
    </location>
</feature>
<feature type="compositionally biased region" description="Polar residues" evidence="2">
    <location>
        <begin position="1578"/>
        <end position="1596"/>
    </location>
</feature>
<feature type="region of interest" description="Disordered" evidence="2">
    <location>
        <begin position="358"/>
        <end position="403"/>
    </location>
</feature>
<feature type="region of interest" description="Disordered" evidence="2">
    <location>
        <begin position="168"/>
        <end position="188"/>
    </location>
</feature>
<evidence type="ECO:0000313" key="5">
    <source>
        <dbReference type="Proteomes" id="UP001629113"/>
    </source>
</evidence>
<feature type="compositionally biased region" description="Polar residues" evidence="2">
    <location>
        <begin position="608"/>
        <end position="619"/>
    </location>
</feature>
<feature type="compositionally biased region" description="Basic residues" evidence="2">
    <location>
        <begin position="636"/>
        <end position="649"/>
    </location>
</feature>
<feature type="compositionally biased region" description="Basic and acidic residues" evidence="2">
    <location>
        <begin position="1208"/>
        <end position="1217"/>
    </location>
</feature>
<feature type="region of interest" description="Disordered" evidence="2">
    <location>
        <begin position="1574"/>
        <end position="1627"/>
    </location>
</feature>
<feature type="compositionally biased region" description="Polar residues" evidence="2">
    <location>
        <begin position="699"/>
        <end position="720"/>
    </location>
</feature>
<feature type="compositionally biased region" description="Basic and acidic residues" evidence="2">
    <location>
        <begin position="364"/>
        <end position="376"/>
    </location>
</feature>
<dbReference type="PANTHER" id="PTHR28190">
    <property type="entry name" value="NUCLEAR MIGRATION PROTEIN NUM1"/>
    <property type="match status" value="1"/>
</dbReference>
<dbReference type="CDD" id="cd13365">
    <property type="entry name" value="PH_PLC_plant-like"/>
    <property type="match status" value="1"/>
</dbReference>
<feature type="compositionally biased region" description="Polar residues" evidence="2">
    <location>
        <begin position="1715"/>
        <end position="1731"/>
    </location>
</feature>
<feature type="compositionally biased region" description="Polar residues" evidence="2">
    <location>
        <begin position="1220"/>
        <end position="1231"/>
    </location>
</feature>
<dbReference type="SUPFAM" id="SSF50729">
    <property type="entry name" value="PH domain-like"/>
    <property type="match status" value="1"/>
</dbReference>
<evidence type="ECO:0000256" key="2">
    <source>
        <dbReference type="SAM" id="MobiDB-lite"/>
    </source>
</evidence>
<feature type="region of interest" description="Disordered" evidence="2">
    <location>
        <begin position="1702"/>
        <end position="1746"/>
    </location>
</feature>
<feature type="region of interest" description="Disordered" evidence="2">
    <location>
        <begin position="1193"/>
        <end position="1398"/>
    </location>
</feature>
<keyword evidence="5" id="KW-1185">Reference proteome</keyword>
<feature type="coiled-coil region" evidence="1">
    <location>
        <begin position="65"/>
        <end position="109"/>
    </location>
</feature>
<dbReference type="SMART" id="SM00233">
    <property type="entry name" value="PH"/>
    <property type="match status" value="1"/>
</dbReference>
<feature type="region of interest" description="Disordered" evidence="2">
    <location>
        <begin position="787"/>
        <end position="809"/>
    </location>
</feature>
<dbReference type="InterPro" id="IPR053005">
    <property type="entry name" value="Nuclear_Pos-Cytoskel_Interact"/>
</dbReference>
<reference evidence="4 5" key="1">
    <citation type="submission" date="2024-06" db="EMBL/GenBank/DDBJ databases">
        <title>Complete genome of Phlyctema vagabunda strain 19-DSS-EL-015.</title>
        <authorList>
            <person name="Fiorenzani C."/>
        </authorList>
    </citation>
    <scope>NUCLEOTIDE SEQUENCE [LARGE SCALE GENOMIC DNA]</scope>
    <source>
        <strain evidence="4 5">19-DSS-EL-015</strain>
    </source>
</reference>
<feature type="compositionally biased region" description="Polar residues" evidence="2">
    <location>
        <begin position="1611"/>
        <end position="1627"/>
    </location>
</feature>
<organism evidence="4 5">
    <name type="scientific">Phlyctema vagabunda</name>
    <dbReference type="NCBI Taxonomy" id="108571"/>
    <lineage>
        <taxon>Eukaryota</taxon>
        <taxon>Fungi</taxon>
        <taxon>Dikarya</taxon>
        <taxon>Ascomycota</taxon>
        <taxon>Pezizomycotina</taxon>
        <taxon>Leotiomycetes</taxon>
        <taxon>Helotiales</taxon>
        <taxon>Dermateaceae</taxon>
        <taxon>Phlyctema</taxon>
    </lineage>
</organism>
<dbReference type="InterPro" id="IPR001849">
    <property type="entry name" value="PH_domain"/>
</dbReference>
<feature type="region of interest" description="Disordered" evidence="2">
    <location>
        <begin position="450"/>
        <end position="738"/>
    </location>
</feature>